<proteinExistence type="predicted"/>
<name>A0A191S3V1_9BETA</name>
<evidence type="ECO:0000313" key="3">
    <source>
        <dbReference type="Proteomes" id="UP000202843"/>
    </source>
</evidence>
<dbReference type="Proteomes" id="UP000202843">
    <property type="component" value="Segment"/>
</dbReference>
<evidence type="ECO:0000256" key="1">
    <source>
        <dbReference type="SAM" id="Coils"/>
    </source>
</evidence>
<dbReference type="OrthoDB" id="16508at10239"/>
<accession>A0A191S3V1</accession>
<keyword evidence="1" id="KW-0175">Coiled coil</keyword>
<evidence type="ECO:0000313" key="2">
    <source>
        <dbReference type="EMBL" id="ANC96563.1"/>
    </source>
</evidence>
<feature type="coiled-coil region" evidence="1">
    <location>
        <begin position="10"/>
        <end position="37"/>
    </location>
</feature>
<dbReference type="RefSeq" id="YP_009253923.1">
    <property type="nucleotide sequence ID" value="NC_030200.1"/>
</dbReference>
<reference evidence="2 3" key="1">
    <citation type="journal article" date="2016" name="J. Virol.">
        <title>Complete Unique Genome Sequence, Expression Profile, and Salivary Gland Tissue Tropism of the Herpesvirus 7 Homolog in Pigtailed Macaques.</title>
        <authorList>
            <person name="Staheli J.P."/>
            <person name="Dyen M.R."/>
            <person name="Basom R."/>
            <person name="Fitzgibbon M."/>
            <person name="Barcy S."/>
        </authorList>
    </citation>
    <scope>NUCLEOTIDE SEQUENCE [LARGE SCALE GENOMIC DNA]</scope>
</reference>
<keyword evidence="3" id="KW-1185">Reference proteome</keyword>
<protein>
    <submittedName>
        <fullName evidence="2">Protein UL38</fullName>
    </submittedName>
</protein>
<dbReference type="EMBL" id="KU351741">
    <property type="protein sequence ID" value="ANC96563.1"/>
    <property type="molecule type" value="Genomic_DNA"/>
</dbReference>
<gene>
    <name evidence="2" type="primary">U19</name>
</gene>
<dbReference type="GeneID" id="27912072"/>
<organism evidence="2 3">
    <name type="scientific">macacine betaherpesvirus 9</name>
    <dbReference type="NCBI Taxonomy" id="2560568"/>
    <lineage>
        <taxon>Viruses</taxon>
        <taxon>Duplodnaviria</taxon>
        <taxon>Heunggongvirae</taxon>
        <taxon>Peploviricota</taxon>
        <taxon>Herviviricetes</taxon>
        <taxon>Herpesvirales</taxon>
        <taxon>Orthoherpesviridae</taxon>
        <taxon>Betaherpesvirinae</taxon>
        <taxon>Roseolovirus</taxon>
        <taxon>Roseolovirus macacinebeta9</taxon>
    </lineage>
</organism>
<sequence>MAYACAISIMLKHKEKLIAASNNLESFEREVKEAMNNGISIQHIMCINVRICDMSDIFPERRLKRLVNVGFYPFEGKMVMFGVAEEWVAASGSPSRQIVFLLSSCKHVFAYEEGIMFYLSPSFEDFWTTKLELSCQNAITHGMSKKMSRYECHERFLNYYIRIRHKQINISGKLPTRFQRVSPDHKLADNRTPVEKTYIDVNCSVNESLPNHCKIYKTCHAPGVKILVSRLTQTDRSCISCGTQTSLEYFSCPEKRPNKPQTAPEICGFQNALSNIMEHKTLHFLEEGPNLFTQKQENETGTAVNLTESSNLNTKRINRYVFSIKKKEKICMQFLQLLQNLSFV</sequence>
<dbReference type="KEGG" id="vg:27912072"/>